<comment type="caution">
    <text evidence="2">The sequence shown here is derived from an EMBL/GenBank/DDBJ whole genome shotgun (WGS) entry which is preliminary data.</text>
</comment>
<dbReference type="AlphaFoldDB" id="A0AAN8EFV6"/>
<evidence type="ECO:0000313" key="3">
    <source>
        <dbReference type="Proteomes" id="UP001316803"/>
    </source>
</evidence>
<sequence>MHYLTLSTRSALRSTRRVTPRQTLRPFSAYPRLFIKEDADRSPEEIEKHKQEHLKKQEKGEGEWDRNLASRGEESIAADKQADKVEDHGEHMEDLQKQTAGQSEKEHPEGKAE</sequence>
<dbReference type="Proteomes" id="UP001316803">
    <property type="component" value="Unassembled WGS sequence"/>
</dbReference>
<proteinExistence type="predicted"/>
<feature type="region of interest" description="Disordered" evidence="1">
    <location>
        <begin position="1"/>
        <end position="113"/>
    </location>
</feature>
<reference evidence="2 3" key="1">
    <citation type="submission" date="2022-12" db="EMBL/GenBank/DDBJ databases">
        <title>Genomic features and morphological characterization of a novel Knufia sp. strain isolated from spacecraft assembly facility.</title>
        <authorList>
            <person name="Teixeira M."/>
            <person name="Chander A.M."/>
            <person name="Stajich J.E."/>
            <person name="Venkateswaran K."/>
        </authorList>
    </citation>
    <scope>NUCLEOTIDE SEQUENCE [LARGE SCALE GENOMIC DNA]</scope>
    <source>
        <strain evidence="2 3">FJI-L2-BK-P2</strain>
    </source>
</reference>
<protein>
    <submittedName>
        <fullName evidence="2">Uncharacterized protein</fullName>
    </submittedName>
</protein>
<feature type="compositionally biased region" description="Low complexity" evidence="1">
    <location>
        <begin position="1"/>
        <end position="13"/>
    </location>
</feature>
<feature type="compositionally biased region" description="Basic and acidic residues" evidence="1">
    <location>
        <begin position="34"/>
        <end position="74"/>
    </location>
</feature>
<gene>
    <name evidence="2" type="ORF">OHC33_004520</name>
</gene>
<organism evidence="2 3">
    <name type="scientific">Knufia fluminis</name>
    <dbReference type="NCBI Taxonomy" id="191047"/>
    <lineage>
        <taxon>Eukaryota</taxon>
        <taxon>Fungi</taxon>
        <taxon>Dikarya</taxon>
        <taxon>Ascomycota</taxon>
        <taxon>Pezizomycotina</taxon>
        <taxon>Eurotiomycetes</taxon>
        <taxon>Chaetothyriomycetidae</taxon>
        <taxon>Chaetothyriales</taxon>
        <taxon>Trichomeriaceae</taxon>
        <taxon>Knufia</taxon>
    </lineage>
</organism>
<evidence type="ECO:0000256" key="1">
    <source>
        <dbReference type="SAM" id="MobiDB-lite"/>
    </source>
</evidence>
<feature type="compositionally biased region" description="Basic and acidic residues" evidence="1">
    <location>
        <begin position="103"/>
        <end position="113"/>
    </location>
</feature>
<name>A0AAN8EFV6_9EURO</name>
<keyword evidence="3" id="KW-1185">Reference proteome</keyword>
<evidence type="ECO:0000313" key="2">
    <source>
        <dbReference type="EMBL" id="KAK5954794.1"/>
    </source>
</evidence>
<dbReference type="EMBL" id="JAKLMC020000008">
    <property type="protein sequence ID" value="KAK5954794.1"/>
    <property type="molecule type" value="Genomic_DNA"/>
</dbReference>
<accession>A0AAN8EFV6</accession>
<feature type="compositionally biased region" description="Basic and acidic residues" evidence="1">
    <location>
        <begin position="80"/>
        <end position="96"/>
    </location>
</feature>